<accession>D4DK59</accession>
<comment type="caution">
    <text evidence="2">The sequence shown here is derived from an EMBL/GenBank/DDBJ whole genome shotgun (WGS) entry which is preliminary data.</text>
</comment>
<dbReference type="AlphaFoldDB" id="D4DK59"/>
<dbReference type="HOGENOM" id="CLU_2160245_0_0_1"/>
<dbReference type="OrthoDB" id="4161595at2759"/>
<name>D4DK59_TRIVH</name>
<protein>
    <submittedName>
        <fullName evidence="2">Hypothetical pathogenicity factor</fullName>
    </submittedName>
</protein>
<feature type="compositionally biased region" description="Low complexity" evidence="1">
    <location>
        <begin position="21"/>
        <end position="40"/>
    </location>
</feature>
<dbReference type="EMBL" id="ACYE01000453">
    <property type="protein sequence ID" value="EFE37741.1"/>
    <property type="molecule type" value="Genomic_DNA"/>
</dbReference>
<evidence type="ECO:0000256" key="1">
    <source>
        <dbReference type="SAM" id="MobiDB-lite"/>
    </source>
</evidence>
<dbReference type="GeneID" id="9584330"/>
<feature type="region of interest" description="Disordered" evidence="1">
    <location>
        <begin position="1"/>
        <end position="52"/>
    </location>
</feature>
<evidence type="ECO:0000313" key="2">
    <source>
        <dbReference type="EMBL" id="EFE37741.1"/>
    </source>
</evidence>
<gene>
    <name evidence="2" type="ORF">TRV_07580</name>
</gene>
<dbReference type="KEGG" id="tve:TRV_07580"/>
<sequence>MQAWGGVESFDLTLRRRERLPPTTTTTTTTSPAATSTSSKKSPKNIPRPVPDWLHDCVGPNKSFDEIRQLINDLRLHFLSLVQNNQEPFFPDIEILPNLRRSSKKPAKQDN</sequence>
<keyword evidence="3" id="KW-1185">Reference proteome</keyword>
<organism evidence="2 3">
    <name type="scientific">Trichophyton verrucosum (strain HKI 0517)</name>
    <dbReference type="NCBI Taxonomy" id="663202"/>
    <lineage>
        <taxon>Eukaryota</taxon>
        <taxon>Fungi</taxon>
        <taxon>Dikarya</taxon>
        <taxon>Ascomycota</taxon>
        <taxon>Pezizomycotina</taxon>
        <taxon>Eurotiomycetes</taxon>
        <taxon>Eurotiomycetidae</taxon>
        <taxon>Onygenales</taxon>
        <taxon>Arthrodermataceae</taxon>
        <taxon>Trichophyton</taxon>
    </lineage>
</organism>
<proteinExistence type="predicted"/>
<evidence type="ECO:0000313" key="3">
    <source>
        <dbReference type="Proteomes" id="UP000008383"/>
    </source>
</evidence>
<reference evidence="3" key="1">
    <citation type="journal article" date="2011" name="Genome Biol.">
        <title>Comparative and functional genomics provide insights into the pathogenicity of dermatophytic fungi.</title>
        <authorList>
            <person name="Burmester A."/>
            <person name="Shelest E."/>
            <person name="Gloeckner G."/>
            <person name="Heddergott C."/>
            <person name="Schindler S."/>
            <person name="Staib P."/>
            <person name="Heidel A."/>
            <person name="Felder M."/>
            <person name="Petzold A."/>
            <person name="Szafranski K."/>
            <person name="Feuermann M."/>
            <person name="Pedruzzi I."/>
            <person name="Priebe S."/>
            <person name="Groth M."/>
            <person name="Winkler R."/>
            <person name="Li W."/>
            <person name="Kniemeyer O."/>
            <person name="Schroeckh V."/>
            <person name="Hertweck C."/>
            <person name="Hube B."/>
            <person name="White T.C."/>
            <person name="Platzer M."/>
            <person name="Guthke R."/>
            <person name="Heitman J."/>
            <person name="Woestemeyer J."/>
            <person name="Zipfel P.F."/>
            <person name="Monod M."/>
            <person name="Brakhage A.A."/>
        </authorList>
    </citation>
    <scope>NUCLEOTIDE SEQUENCE [LARGE SCALE GENOMIC DNA]</scope>
    <source>
        <strain evidence="3">HKI 0517</strain>
    </source>
</reference>
<dbReference type="Proteomes" id="UP000008383">
    <property type="component" value="Unassembled WGS sequence"/>
</dbReference>
<dbReference type="RefSeq" id="XP_003018386.1">
    <property type="nucleotide sequence ID" value="XM_003018340.1"/>
</dbReference>